<proteinExistence type="predicted"/>
<evidence type="ECO:0000313" key="2">
    <source>
        <dbReference type="Proteomes" id="UP000295258"/>
    </source>
</evidence>
<protein>
    <recommendedName>
        <fullName evidence="3">DUF3800 domain-containing protein</fullName>
    </recommendedName>
</protein>
<organism evidence="1 2">
    <name type="scientific">Nonomuraea deserti</name>
    <dbReference type="NCBI Taxonomy" id="1848322"/>
    <lineage>
        <taxon>Bacteria</taxon>
        <taxon>Bacillati</taxon>
        <taxon>Actinomycetota</taxon>
        <taxon>Actinomycetes</taxon>
        <taxon>Streptosporangiales</taxon>
        <taxon>Streptosporangiaceae</taxon>
        <taxon>Nonomuraea</taxon>
    </lineage>
</organism>
<evidence type="ECO:0000313" key="1">
    <source>
        <dbReference type="EMBL" id="TDD01456.1"/>
    </source>
</evidence>
<sequence>MVTFAYVSEPLEVTCDESGAEGEKLVGGNTDIFTHAAILMSRRAAEECIGELRERAPTPASQYAACHVLRDKHRGTLRWLLGPSGPLLGRAHVFLTEKPFLAVRKIVALLDAGHSPGVGLALDPRSSARAVTLYREGPRAFGPARWTAFLDSFNYLLRAKNGQGVTMSVDDAFLLVDELRGPGPAGEIVELLWQARPRVAAFRERLLEAPHVFPTLDPLIPAIVRAVEFWGRGGEPVSIVHDRQTTLTDERIARLRALLDGRLAGLRLAESFLDARIQVADVIAGVARRIAVDELAGRGDPGFIALLRPYVDERSVWGDARTGALLGQHPDAVMSG</sequence>
<keyword evidence="2" id="KW-1185">Reference proteome</keyword>
<evidence type="ECO:0008006" key="3">
    <source>
        <dbReference type="Google" id="ProtNLM"/>
    </source>
</evidence>
<dbReference type="EMBL" id="SMKO01000077">
    <property type="protein sequence ID" value="TDD01456.1"/>
    <property type="molecule type" value="Genomic_DNA"/>
</dbReference>
<accession>A0A4V2Y9W8</accession>
<gene>
    <name evidence="1" type="ORF">E1292_25970</name>
</gene>
<comment type="caution">
    <text evidence="1">The sequence shown here is derived from an EMBL/GenBank/DDBJ whole genome shotgun (WGS) entry which is preliminary data.</text>
</comment>
<dbReference type="Proteomes" id="UP000295258">
    <property type="component" value="Unassembled WGS sequence"/>
</dbReference>
<reference evidence="1 2" key="1">
    <citation type="submission" date="2019-03" db="EMBL/GenBank/DDBJ databases">
        <title>Draft genome sequences of novel Actinobacteria.</title>
        <authorList>
            <person name="Sahin N."/>
            <person name="Ay H."/>
            <person name="Saygin H."/>
        </authorList>
    </citation>
    <scope>NUCLEOTIDE SEQUENCE [LARGE SCALE GENOMIC DNA]</scope>
    <source>
        <strain evidence="1 2">KC310</strain>
    </source>
</reference>
<name>A0A4V2Y9W8_9ACTN</name>
<dbReference type="AlphaFoldDB" id="A0A4V2Y9W8"/>